<dbReference type="PANTHER" id="PTHR45994">
    <property type="entry name" value="FI21225P1"/>
    <property type="match status" value="1"/>
</dbReference>
<dbReference type="GO" id="GO:0005737">
    <property type="term" value="C:cytoplasm"/>
    <property type="evidence" value="ECO:0007669"/>
    <property type="project" value="UniProtKB-SubCell"/>
</dbReference>
<accession>A0AAQ3MBZ1</accession>
<organism evidence="5 6">
    <name type="scientific">Acrodontium crateriforme</name>
    <dbReference type="NCBI Taxonomy" id="150365"/>
    <lineage>
        <taxon>Eukaryota</taxon>
        <taxon>Fungi</taxon>
        <taxon>Dikarya</taxon>
        <taxon>Ascomycota</taxon>
        <taxon>Pezizomycotina</taxon>
        <taxon>Dothideomycetes</taxon>
        <taxon>Dothideomycetidae</taxon>
        <taxon>Mycosphaerellales</taxon>
        <taxon>Teratosphaeriaceae</taxon>
        <taxon>Acrodontium</taxon>
    </lineage>
</organism>
<evidence type="ECO:0000313" key="5">
    <source>
        <dbReference type="EMBL" id="WPH04638.1"/>
    </source>
</evidence>
<dbReference type="EMBL" id="CP138592">
    <property type="protein sequence ID" value="WPH04638.1"/>
    <property type="molecule type" value="Genomic_DNA"/>
</dbReference>
<dbReference type="InterPro" id="IPR011989">
    <property type="entry name" value="ARM-like"/>
</dbReference>
<reference evidence="5 6" key="1">
    <citation type="submission" date="2023-11" db="EMBL/GenBank/DDBJ databases">
        <title>An acidophilic fungus is an integral part of prey digestion in a carnivorous sundew plant.</title>
        <authorList>
            <person name="Tsai I.J."/>
        </authorList>
    </citation>
    <scope>NUCLEOTIDE SEQUENCE [LARGE SCALE GENOMIC DNA]</scope>
    <source>
        <strain evidence="5">169a</strain>
    </source>
</reference>
<dbReference type="GO" id="GO:0051879">
    <property type="term" value="F:Hsp90 protein binding"/>
    <property type="evidence" value="ECO:0007669"/>
    <property type="project" value="TreeGrafter"/>
</dbReference>
<evidence type="ECO:0000256" key="3">
    <source>
        <dbReference type="SAM" id="MobiDB-lite"/>
    </source>
</evidence>
<comment type="subcellular location">
    <subcellularLocation>
        <location evidence="1">Cytoplasm</location>
    </subcellularLocation>
</comment>
<keyword evidence="6" id="KW-1185">Reference proteome</keyword>
<feature type="region of interest" description="Disordered" evidence="3">
    <location>
        <begin position="1"/>
        <end position="23"/>
    </location>
</feature>
<evidence type="ECO:0000313" key="6">
    <source>
        <dbReference type="Proteomes" id="UP001303373"/>
    </source>
</evidence>
<dbReference type="Gene3D" id="1.25.10.10">
    <property type="entry name" value="Leucine-rich Repeat Variant"/>
    <property type="match status" value="1"/>
</dbReference>
<feature type="compositionally biased region" description="Basic and acidic residues" evidence="3">
    <location>
        <begin position="1"/>
        <end position="18"/>
    </location>
</feature>
<name>A0AAQ3MBZ1_9PEZI</name>
<feature type="domain" description="UNC-45/Cro1/She4 central" evidence="4">
    <location>
        <begin position="223"/>
        <end position="380"/>
    </location>
</feature>
<proteinExistence type="predicted"/>
<keyword evidence="2" id="KW-0963">Cytoplasm</keyword>
<dbReference type="Gene3D" id="1.25.10.100">
    <property type="match status" value="1"/>
</dbReference>
<dbReference type="SUPFAM" id="SSF48371">
    <property type="entry name" value="ARM repeat"/>
    <property type="match status" value="1"/>
</dbReference>
<evidence type="ECO:0000259" key="4">
    <source>
        <dbReference type="Pfam" id="PF11701"/>
    </source>
</evidence>
<dbReference type="InterPro" id="IPR016024">
    <property type="entry name" value="ARM-type_fold"/>
</dbReference>
<dbReference type="PANTHER" id="PTHR45994:SF1">
    <property type="entry name" value="FI21225P1"/>
    <property type="match status" value="1"/>
</dbReference>
<dbReference type="Pfam" id="PF11701">
    <property type="entry name" value="UNC45-central"/>
    <property type="match status" value="1"/>
</dbReference>
<sequence>MSSTSTDDRVALLKRQAEDASQGNELAKAAQLLREASKLAPNDEEIQKQWRSLQDREGGADVLQLLNAYIESKKDDEGQHVLLALGQQKQMNPDAASSIYQLLQKNEPNLALHDRITGTWLTAHAEAKNLVVKDLASSTTDTFDRFFSYGPESFHAFSSLPFENNLWTSKEPQTTAQKDLFRLCVATLMDTAIDHPDRLMQALARQLALSPENVVSLIDADVSDVILSSLDIRLDSSLRRQATLATAKMLEATKEHGEVLFANFVTEHVAKQRNDDLIVAFSAAAEVFPIIPLVASRLFMTDGFVQQLVPNLEKNSDAAASGKRKSTTLEQAALELLSAACVEKSCREAINRYCANWLKNLSDDSKNAHNALASLILAKINATSESDITKKLSALVLQGDDEIQQAIEGLAYTSLQPKIKEDIINDTPLVKRLINALETKPAVTFGCLTIFANLSTYRIKQSEEQKKMAQLQAYANHIKLEPDDPLDNDGFVTPRCKVLCDNGIVSALLACCRQTTSPTNVALVVRILLMLSKEQKHRAKMAQQGAVRLLLQIRDRIAKADKSTSEASLIERNAAHAIARLLISINPSHVFSASLPASSAVSALVPLLSPDQESGQTDRLPTFEALLALTNLASMEDNSVRDLQLRLAWEKIEDLLFSPTMLVQRATVELVCNLMASPSCVAKFADGSADAKRRITILLALADVDDLATRRASGGALAMLTEWDAAVTAVLDSKDSRGIKVLLSMCQDDSEEMRHRALACLANIIGAPGDVGKRGVAQLKAEKGQEAIKEALKGSRDATILALGVEVLKQLV</sequence>
<evidence type="ECO:0000256" key="2">
    <source>
        <dbReference type="ARBA" id="ARBA00022490"/>
    </source>
</evidence>
<dbReference type="InterPro" id="IPR024660">
    <property type="entry name" value="UCS_central_dom"/>
</dbReference>
<gene>
    <name evidence="5" type="ORF">R9X50_00753100</name>
</gene>
<protein>
    <submittedName>
        <fullName evidence="5">Ring assembly protein 3</fullName>
    </submittedName>
</protein>
<dbReference type="Proteomes" id="UP001303373">
    <property type="component" value="Chromosome 13"/>
</dbReference>
<dbReference type="AlphaFoldDB" id="A0AAQ3MBZ1"/>
<evidence type="ECO:0000256" key="1">
    <source>
        <dbReference type="ARBA" id="ARBA00004496"/>
    </source>
</evidence>